<dbReference type="InterPro" id="IPR036691">
    <property type="entry name" value="Endo/exonu/phosph_ase_sf"/>
</dbReference>
<dbReference type="AlphaFoldDB" id="A0A0D3DP91"/>
<dbReference type="PANTHER" id="PTHR33710">
    <property type="entry name" value="BNAC02G09200D PROTEIN"/>
    <property type="match status" value="1"/>
</dbReference>
<dbReference type="SUPFAM" id="SSF56219">
    <property type="entry name" value="DNase I-like"/>
    <property type="match status" value="1"/>
</dbReference>
<dbReference type="InterPro" id="IPR005135">
    <property type="entry name" value="Endo/exonuclease/phosphatase"/>
</dbReference>
<dbReference type="Pfam" id="PF03372">
    <property type="entry name" value="Exo_endo_phos"/>
    <property type="match status" value="1"/>
</dbReference>
<dbReference type="HOGENOM" id="CLU_000680_36_0_1"/>
<accession>A0A0D3DP91</accession>
<feature type="domain" description="Endonuclease/exonuclease/phosphatase" evidence="1">
    <location>
        <begin position="14"/>
        <end position="181"/>
    </location>
</feature>
<name>A0A0D3DP91_BRAOL</name>
<dbReference type="Gramene" id="Bo8g062570.1">
    <property type="protein sequence ID" value="Bo8g062570.1"/>
    <property type="gene ID" value="Bo8g062570"/>
</dbReference>
<protein>
    <recommendedName>
        <fullName evidence="1">Endonuclease/exonuclease/phosphatase domain-containing protein</fullName>
    </recommendedName>
</protein>
<dbReference type="Gene3D" id="3.60.10.10">
    <property type="entry name" value="Endonuclease/exonuclease/phosphatase"/>
    <property type="match status" value="1"/>
</dbReference>
<evidence type="ECO:0000313" key="3">
    <source>
        <dbReference type="Proteomes" id="UP000032141"/>
    </source>
</evidence>
<dbReference type="STRING" id="109376.A0A0D3DP91"/>
<dbReference type="OMA" id="QQTHRIF"/>
<dbReference type="EnsemblPlants" id="Bo8g062570.1">
    <property type="protein sequence ID" value="Bo8g062570.1"/>
    <property type="gene ID" value="Bo8g062570"/>
</dbReference>
<keyword evidence="3" id="KW-1185">Reference proteome</keyword>
<sequence>MSKLCRDWDFATNHASDEDGRIIIIWKHPAKVRLIHQSRQSLTCEVSLPTYSPFIHTSVYASNERFERNSMWVELIDLFQSLSLHATPWIIGGDFNEITHQTEHSLMAVNTLSSQMVDFSDCLRHVGVFDLRFQGPLFTWSNHQPDTPIAKKLDRLLVNSTFISAFPNNIAFFLPPLTSDHSPCLVDLAHTLPTAGTKPFRFFNYLTKHPQFLQLVNETWAQAGSMAVNLTKLCWKLKSLKGVKALEAPTETNLLQEREALQKWLFLRQIEESYFRQKSRVNWLKEGDQNTAYFFRVFQTRVSYNSIRTFQLSSGIFISDPLLMSHLAIKHFQSILGPETLHPLLLTLHPSWFSDLTGNKYVRRVTLLGWQSTVYWIWSERNNRLHRNSYRTVDALFRLLDRQIRDKFLSHRDHNPLLASKLMQIWLPSD</sequence>
<dbReference type="PANTHER" id="PTHR33710:SF77">
    <property type="entry name" value="DNASE I-LIKE SUPERFAMILY PROTEIN"/>
    <property type="match status" value="1"/>
</dbReference>
<dbReference type="GO" id="GO:0003824">
    <property type="term" value="F:catalytic activity"/>
    <property type="evidence" value="ECO:0007669"/>
    <property type="project" value="InterPro"/>
</dbReference>
<evidence type="ECO:0000313" key="2">
    <source>
        <dbReference type="EnsemblPlants" id="Bo8g062570.1"/>
    </source>
</evidence>
<reference evidence="2 3" key="1">
    <citation type="journal article" date="2014" name="Genome Biol.">
        <title>Transcriptome and methylome profiling reveals relics of genome dominance in the mesopolyploid Brassica oleracea.</title>
        <authorList>
            <person name="Parkin I.A."/>
            <person name="Koh C."/>
            <person name="Tang H."/>
            <person name="Robinson S.J."/>
            <person name="Kagale S."/>
            <person name="Clarke W.E."/>
            <person name="Town C.D."/>
            <person name="Nixon J."/>
            <person name="Krishnakumar V."/>
            <person name="Bidwell S.L."/>
            <person name="Denoeud F."/>
            <person name="Belcram H."/>
            <person name="Links M.G."/>
            <person name="Just J."/>
            <person name="Clarke C."/>
            <person name="Bender T."/>
            <person name="Huebert T."/>
            <person name="Mason A.S."/>
            <person name="Pires J.C."/>
            <person name="Barker G."/>
            <person name="Moore J."/>
            <person name="Walley P.G."/>
            <person name="Manoli S."/>
            <person name="Batley J."/>
            <person name="Edwards D."/>
            <person name="Nelson M.N."/>
            <person name="Wang X."/>
            <person name="Paterson A.H."/>
            <person name="King G."/>
            <person name="Bancroft I."/>
            <person name="Chalhoub B."/>
            <person name="Sharpe A.G."/>
        </authorList>
    </citation>
    <scope>NUCLEOTIDE SEQUENCE</scope>
    <source>
        <strain evidence="2 3">cv. TO1000</strain>
    </source>
</reference>
<proteinExistence type="predicted"/>
<dbReference type="eggNOG" id="KOG1075">
    <property type="taxonomic scope" value="Eukaryota"/>
</dbReference>
<reference evidence="2" key="2">
    <citation type="submission" date="2015-03" db="UniProtKB">
        <authorList>
            <consortium name="EnsemblPlants"/>
        </authorList>
    </citation>
    <scope>IDENTIFICATION</scope>
</reference>
<organism evidence="2 3">
    <name type="scientific">Brassica oleracea var. oleracea</name>
    <dbReference type="NCBI Taxonomy" id="109376"/>
    <lineage>
        <taxon>Eukaryota</taxon>
        <taxon>Viridiplantae</taxon>
        <taxon>Streptophyta</taxon>
        <taxon>Embryophyta</taxon>
        <taxon>Tracheophyta</taxon>
        <taxon>Spermatophyta</taxon>
        <taxon>Magnoliopsida</taxon>
        <taxon>eudicotyledons</taxon>
        <taxon>Gunneridae</taxon>
        <taxon>Pentapetalae</taxon>
        <taxon>rosids</taxon>
        <taxon>malvids</taxon>
        <taxon>Brassicales</taxon>
        <taxon>Brassicaceae</taxon>
        <taxon>Brassiceae</taxon>
        <taxon>Brassica</taxon>
    </lineage>
</organism>
<dbReference type="Proteomes" id="UP000032141">
    <property type="component" value="Chromosome C8"/>
</dbReference>
<evidence type="ECO:0000259" key="1">
    <source>
        <dbReference type="Pfam" id="PF03372"/>
    </source>
</evidence>